<sequence>MRRRNIGRAAIEVRGEGTRLHRGKLVVEHGFSPSDFCKVLSAWNRLVAELEDGLKHLSSAAELASSKPKSSQEKNLFQFNQ</sequence>
<evidence type="ECO:0000313" key="3">
    <source>
        <dbReference type="Proteomes" id="UP000053676"/>
    </source>
</evidence>
<accession>W2SMT6</accession>
<reference evidence="3" key="1">
    <citation type="journal article" date="2014" name="Nat. Genet.">
        <title>Genome of the human hookworm Necator americanus.</title>
        <authorList>
            <person name="Tang Y.T."/>
            <person name="Gao X."/>
            <person name="Rosa B.A."/>
            <person name="Abubucker S."/>
            <person name="Hallsworth-Pepin K."/>
            <person name="Martin J."/>
            <person name="Tyagi R."/>
            <person name="Heizer E."/>
            <person name="Zhang X."/>
            <person name="Bhonagiri-Palsikar V."/>
            <person name="Minx P."/>
            <person name="Warren W.C."/>
            <person name="Wang Q."/>
            <person name="Zhan B."/>
            <person name="Hotez P.J."/>
            <person name="Sternberg P.W."/>
            <person name="Dougall A."/>
            <person name="Gaze S.T."/>
            <person name="Mulvenna J."/>
            <person name="Sotillo J."/>
            <person name="Ranganathan S."/>
            <person name="Rabelo E.M."/>
            <person name="Wilson R.K."/>
            <person name="Felgner P.L."/>
            <person name="Bethony J."/>
            <person name="Hawdon J.M."/>
            <person name="Gasser R.B."/>
            <person name="Loukas A."/>
            <person name="Mitreva M."/>
        </authorList>
    </citation>
    <scope>NUCLEOTIDE SEQUENCE [LARGE SCALE GENOMIC DNA]</scope>
</reference>
<evidence type="ECO:0000256" key="1">
    <source>
        <dbReference type="SAM" id="MobiDB-lite"/>
    </source>
</evidence>
<feature type="region of interest" description="Disordered" evidence="1">
    <location>
        <begin position="62"/>
        <end position="81"/>
    </location>
</feature>
<dbReference type="EMBL" id="KI668892">
    <property type="protein sequence ID" value="ETN70813.1"/>
    <property type="molecule type" value="Genomic_DNA"/>
</dbReference>
<dbReference type="AlphaFoldDB" id="W2SMT6"/>
<evidence type="ECO:0000313" key="2">
    <source>
        <dbReference type="EMBL" id="ETN70813.1"/>
    </source>
</evidence>
<dbReference type="KEGG" id="nai:NECAME_14521"/>
<organism evidence="2 3">
    <name type="scientific">Necator americanus</name>
    <name type="common">Human hookworm</name>
    <dbReference type="NCBI Taxonomy" id="51031"/>
    <lineage>
        <taxon>Eukaryota</taxon>
        <taxon>Metazoa</taxon>
        <taxon>Ecdysozoa</taxon>
        <taxon>Nematoda</taxon>
        <taxon>Chromadorea</taxon>
        <taxon>Rhabditida</taxon>
        <taxon>Rhabditina</taxon>
        <taxon>Rhabditomorpha</taxon>
        <taxon>Strongyloidea</taxon>
        <taxon>Ancylostomatidae</taxon>
        <taxon>Bunostominae</taxon>
        <taxon>Necator</taxon>
    </lineage>
</organism>
<gene>
    <name evidence="2" type="ORF">NECAME_14521</name>
</gene>
<protein>
    <submittedName>
        <fullName evidence="2">Uncharacterized protein</fullName>
    </submittedName>
</protein>
<name>W2SMT6_NECAM</name>
<proteinExistence type="predicted"/>
<feature type="compositionally biased region" description="Polar residues" evidence="1">
    <location>
        <begin position="67"/>
        <end position="81"/>
    </location>
</feature>
<keyword evidence="3" id="KW-1185">Reference proteome</keyword>
<dbReference type="Proteomes" id="UP000053676">
    <property type="component" value="Unassembled WGS sequence"/>
</dbReference>